<protein>
    <submittedName>
        <fullName evidence="1">Shikimate kinase</fullName>
    </submittedName>
</protein>
<dbReference type="EMBL" id="SNZE01000004">
    <property type="protein sequence ID" value="TDR32304.1"/>
    <property type="molecule type" value="Genomic_DNA"/>
</dbReference>
<dbReference type="Gene3D" id="3.40.50.300">
    <property type="entry name" value="P-loop containing nucleotide triphosphate hydrolases"/>
    <property type="match status" value="1"/>
</dbReference>
<gene>
    <name evidence="1" type="ORF">DFR44_10418</name>
</gene>
<dbReference type="InterPro" id="IPR027417">
    <property type="entry name" value="P-loop_NTPase"/>
</dbReference>
<keyword evidence="1" id="KW-0418">Kinase</keyword>
<dbReference type="AlphaFoldDB" id="A0A4R6YA09"/>
<dbReference type="RefSeq" id="WP_133619172.1">
    <property type="nucleotide sequence ID" value="NZ_SNZE01000004.1"/>
</dbReference>
<accession>A0A4R6YA09</accession>
<dbReference type="Pfam" id="PF01202">
    <property type="entry name" value="SKI"/>
    <property type="match status" value="1"/>
</dbReference>
<comment type="caution">
    <text evidence="1">The sequence shown here is derived from an EMBL/GenBank/DDBJ whole genome shotgun (WGS) entry which is preliminary data.</text>
</comment>
<dbReference type="InterPro" id="IPR052922">
    <property type="entry name" value="Cytidylate_Kinase-2"/>
</dbReference>
<dbReference type="OrthoDB" id="5296079at2"/>
<name>A0A4R6YA09_9BURK</name>
<organism evidence="1 2">
    <name type="scientific">Hydromonas duriensis</name>
    <dbReference type="NCBI Taxonomy" id="1527608"/>
    <lineage>
        <taxon>Bacteria</taxon>
        <taxon>Pseudomonadati</taxon>
        <taxon>Pseudomonadota</taxon>
        <taxon>Betaproteobacteria</taxon>
        <taxon>Burkholderiales</taxon>
        <taxon>Burkholderiaceae</taxon>
        <taxon>Hydromonas</taxon>
    </lineage>
</organism>
<keyword evidence="1" id="KW-0808">Transferase</keyword>
<evidence type="ECO:0000313" key="2">
    <source>
        <dbReference type="Proteomes" id="UP000294480"/>
    </source>
</evidence>
<dbReference type="GO" id="GO:0016301">
    <property type="term" value="F:kinase activity"/>
    <property type="evidence" value="ECO:0007669"/>
    <property type="project" value="UniProtKB-KW"/>
</dbReference>
<keyword evidence="2" id="KW-1185">Reference proteome</keyword>
<evidence type="ECO:0000313" key="1">
    <source>
        <dbReference type="EMBL" id="TDR32304.1"/>
    </source>
</evidence>
<dbReference type="PANTHER" id="PTHR37816:SF1">
    <property type="entry name" value="TOXIN"/>
    <property type="match status" value="1"/>
</dbReference>
<dbReference type="Proteomes" id="UP000294480">
    <property type="component" value="Unassembled WGS sequence"/>
</dbReference>
<dbReference type="SUPFAM" id="SSF52540">
    <property type="entry name" value="P-loop containing nucleoside triphosphate hydrolases"/>
    <property type="match status" value="1"/>
</dbReference>
<dbReference type="InterPro" id="IPR031322">
    <property type="entry name" value="Shikimate/glucono_kinase"/>
</dbReference>
<sequence>MLNKALQSSDFKRVVVIGNSCAGKTTFANELAHQLGCSMIDLDELFWDKNWTPKTTKDFIQLTAQAVSDQEWIVAGDFSIVRNIIWSRATLIIWLDYSFSVIIWRSLRRTFRRLLTQESLWHGNHESFKRVFLSRDSILLWVIRTFKQNRLKYSTLQQQNEYSHLKWATLQQPQEASIILKTLR</sequence>
<reference evidence="1 2" key="1">
    <citation type="submission" date="2019-03" db="EMBL/GenBank/DDBJ databases">
        <title>Genomic Encyclopedia of Type Strains, Phase IV (KMG-IV): sequencing the most valuable type-strain genomes for metagenomic binning, comparative biology and taxonomic classification.</title>
        <authorList>
            <person name="Goeker M."/>
        </authorList>
    </citation>
    <scope>NUCLEOTIDE SEQUENCE [LARGE SCALE GENOMIC DNA]</scope>
    <source>
        <strain evidence="1 2">DSM 102852</strain>
    </source>
</reference>
<dbReference type="PANTHER" id="PTHR37816">
    <property type="entry name" value="YALI0E33011P"/>
    <property type="match status" value="1"/>
</dbReference>
<proteinExistence type="predicted"/>